<sequence length="157" mass="16817">MTDLADVEGETGKKGRGGLLMIALPVLLLGAGFGTTYLGLWSPLSLFAKSEAEPAAFAPTAVFVDLPTIVTALPGGRGRSVVLSAKIETDAAHQAQVQYLQPRILDAFNTFLADIDPAAFERRGILDILRAELTTRLGFILGDKAFSDLLITEFRIQ</sequence>
<keyword evidence="5 10" id="KW-0145">Chemotaxis</keyword>
<keyword evidence="6 10" id="KW-0812">Transmembrane</keyword>
<keyword evidence="8 10" id="KW-1133">Transmembrane helix</keyword>
<protein>
    <recommendedName>
        <fullName evidence="10">Flagellar protein FliL</fullName>
    </recommendedName>
</protein>
<keyword evidence="9 10" id="KW-0472">Membrane</keyword>
<evidence type="ECO:0000313" key="12">
    <source>
        <dbReference type="Proteomes" id="UP000015480"/>
    </source>
</evidence>
<evidence type="ECO:0000256" key="6">
    <source>
        <dbReference type="ARBA" id="ARBA00022692"/>
    </source>
</evidence>
<comment type="function">
    <text evidence="1 10">Controls the rotational direction of flagella during chemotaxis.</text>
</comment>
<dbReference type="Proteomes" id="UP000015480">
    <property type="component" value="Chromosome"/>
</dbReference>
<evidence type="ECO:0000256" key="7">
    <source>
        <dbReference type="ARBA" id="ARBA00022779"/>
    </source>
</evidence>
<dbReference type="KEGG" id="pami:JCM7686_0338"/>
<dbReference type="GO" id="GO:0005886">
    <property type="term" value="C:plasma membrane"/>
    <property type="evidence" value="ECO:0007669"/>
    <property type="project" value="UniProtKB-SubCell"/>
</dbReference>
<dbReference type="GO" id="GO:0006935">
    <property type="term" value="P:chemotaxis"/>
    <property type="evidence" value="ECO:0007669"/>
    <property type="project" value="UniProtKB-KW"/>
</dbReference>
<dbReference type="eggNOG" id="COG1580">
    <property type="taxonomic scope" value="Bacteria"/>
</dbReference>
<evidence type="ECO:0000256" key="8">
    <source>
        <dbReference type="ARBA" id="ARBA00022989"/>
    </source>
</evidence>
<keyword evidence="10" id="KW-0997">Cell inner membrane</keyword>
<keyword evidence="12" id="KW-1185">Reference proteome</keyword>
<evidence type="ECO:0000256" key="1">
    <source>
        <dbReference type="ARBA" id="ARBA00002254"/>
    </source>
</evidence>
<name>S5XQV0_PARAH</name>
<evidence type="ECO:0000256" key="2">
    <source>
        <dbReference type="ARBA" id="ARBA00004162"/>
    </source>
</evidence>
<evidence type="ECO:0000256" key="5">
    <source>
        <dbReference type="ARBA" id="ARBA00022500"/>
    </source>
</evidence>
<feature type="transmembrane region" description="Helical" evidence="10">
    <location>
        <begin position="20"/>
        <end position="40"/>
    </location>
</feature>
<reference evidence="11 12" key="1">
    <citation type="journal article" date="2014" name="BMC Genomics">
        <title>Architecture and functions of a multipartite genome of the methylotrophic bacterium Paracoccus aminophilus JCM 7686, containing primary and secondary chromids.</title>
        <authorList>
            <person name="Dziewit L."/>
            <person name="Czarnecki J."/>
            <person name="Wibberg D."/>
            <person name="Radlinska M."/>
            <person name="Mrozek P."/>
            <person name="Szymczak M."/>
            <person name="Schluter A."/>
            <person name="Puhler A."/>
            <person name="Bartosik D."/>
        </authorList>
    </citation>
    <scope>NUCLEOTIDE SEQUENCE [LARGE SCALE GENOMIC DNA]</scope>
    <source>
        <strain evidence="11">JCM 7686</strain>
    </source>
</reference>
<dbReference type="Pfam" id="PF03748">
    <property type="entry name" value="FliL"/>
    <property type="match status" value="1"/>
</dbReference>
<dbReference type="EMBL" id="CP006650">
    <property type="protein sequence ID" value="AGT07447.1"/>
    <property type="molecule type" value="Genomic_DNA"/>
</dbReference>
<organism evidence="11 12">
    <name type="scientific">Paracoccus aminophilus JCM 7686</name>
    <dbReference type="NCBI Taxonomy" id="1367847"/>
    <lineage>
        <taxon>Bacteria</taxon>
        <taxon>Pseudomonadati</taxon>
        <taxon>Pseudomonadota</taxon>
        <taxon>Alphaproteobacteria</taxon>
        <taxon>Rhodobacterales</taxon>
        <taxon>Paracoccaceae</taxon>
        <taxon>Paracoccus</taxon>
    </lineage>
</organism>
<evidence type="ECO:0000256" key="3">
    <source>
        <dbReference type="ARBA" id="ARBA00008281"/>
    </source>
</evidence>
<comment type="subcellular location">
    <subcellularLocation>
        <location evidence="10">Cell inner membrane</location>
    </subcellularLocation>
    <subcellularLocation>
        <location evidence="2">Cell membrane</location>
        <topology evidence="2">Single-pass membrane protein</topology>
    </subcellularLocation>
</comment>
<dbReference type="AlphaFoldDB" id="S5XQV0"/>
<dbReference type="OrthoDB" id="7619358at2"/>
<evidence type="ECO:0000313" key="11">
    <source>
        <dbReference type="EMBL" id="AGT07447.1"/>
    </source>
</evidence>
<dbReference type="HOGENOM" id="CLU_1676157_0_0_5"/>
<dbReference type="GO" id="GO:0009425">
    <property type="term" value="C:bacterial-type flagellum basal body"/>
    <property type="evidence" value="ECO:0007669"/>
    <property type="project" value="InterPro"/>
</dbReference>
<keyword evidence="4" id="KW-1003">Cell membrane</keyword>
<evidence type="ECO:0000256" key="4">
    <source>
        <dbReference type="ARBA" id="ARBA00022475"/>
    </source>
</evidence>
<dbReference type="GO" id="GO:0071973">
    <property type="term" value="P:bacterial-type flagellum-dependent cell motility"/>
    <property type="evidence" value="ECO:0007669"/>
    <property type="project" value="InterPro"/>
</dbReference>
<accession>S5XQV0</accession>
<dbReference type="InterPro" id="IPR005503">
    <property type="entry name" value="FliL"/>
</dbReference>
<evidence type="ECO:0000256" key="10">
    <source>
        <dbReference type="RuleBase" id="RU364125"/>
    </source>
</evidence>
<dbReference type="STRING" id="1367847.JCM7686_0338"/>
<proteinExistence type="inferred from homology"/>
<dbReference type="PATRIC" id="fig|1367847.3.peg.276"/>
<keyword evidence="11" id="KW-0969">Cilium</keyword>
<keyword evidence="7 10" id="KW-0283">Flagellar rotation</keyword>
<comment type="similarity">
    <text evidence="3 10">Belongs to the FliL family.</text>
</comment>
<dbReference type="RefSeq" id="WP_020949087.1">
    <property type="nucleotide sequence ID" value="NC_022041.1"/>
</dbReference>
<keyword evidence="11" id="KW-0282">Flagellum</keyword>
<gene>
    <name evidence="11" type="ORF">JCM7686_0338</name>
</gene>
<keyword evidence="11" id="KW-0966">Cell projection</keyword>
<evidence type="ECO:0000256" key="9">
    <source>
        <dbReference type="ARBA" id="ARBA00023136"/>
    </source>
</evidence>